<dbReference type="EMBL" id="JAVREP010000001">
    <property type="protein sequence ID" value="MDT0327016.1"/>
    <property type="molecule type" value="Genomic_DNA"/>
</dbReference>
<reference evidence="2" key="1">
    <citation type="submission" date="2023-07" db="EMBL/GenBank/DDBJ databases">
        <title>30 novel species of actinomycetes from the DSMZ collection.</title>
        <authorList>
            <person name="Nouioui I."/>
        </authorList>
    </citation>
    <scope>NUCLEOTIDE SEQUENCE [LARGE SCALE GENOMIC DNA]</scope>
    <source>
        <strain evidence="2">DSM 44743</strain>
    </source>
</reference>
<evidence type="ECO:0000313" key="2">
    <source>
        <dbReference type="Proteomes" id="UP001183390"/>
    </source>
</evidence>
<dbReference type="RefSeq" id="WP_311509806.1">
    <property type="nucleotide sequence ID" value="NZ_JAVREP010000001.1"/>
</dbReference>
<protein>
    <submittedName>
        <fullName evidence="1">Uncharacterized protein</fullName>
    </submittedName>
</protein>
<comment type="caution">
    <text evidence="1">The sequence shown here is derived from an EMBL/GenBank/DDBJ whole genome shotgun (WGS) entry which is preliminary data.</text>
</comment>
<evidence type="ECO:0000313" key="1">
    <source>
        <dbReference type="EMBL" id="MDT0327016.1"/>
    </source>
</evidence>
<keyword evidence="2" id="KW-1185">Reference proteome</keyword>
<proteinExistence type="predicted"/>
<gene>
    <name evidence="1" type="ORF">RM479_01175</name>
</gene>
<accession>A0ABU2M2Z5</accession>
<name>A0ABU2M2Z5_9ACTN</name>
<organism evidence="1 2">
    <name type="scientific">Nocardiopsis lambiniae</name>
    <dbReference type="NCBI Taxonomy" id="3075539"/>
    <lineage>
        <taxon>Bacteria</taxon>
        <taxon>Bacillati</taxon>
        <taxon>Actinomycetota</taxon>
        <taxon>Actinomycetes</taxon>
        <taxon>Streptosporangiales</taxon>
        <taxon>Nocardiopsidaceae</taxon>
        <taxon>Nocardiopsis</taxon>
    </lineage>
</organism>
<dbReference type="Proteomes" id="UP001183390">
    <property type="component" value="Unassembled WGS sequence"/>
</dbReference>
<sequence length="80" mass="9336">MAYYRIRTNDGSSTTHQALRMRTDASALYLEDRSAGLWRVVRSWRLGEVDTVQRRFTEHDGTWTWLTEPLPAPIGVRGWN</sequence>